<evidence type="ECO:0000313" key="1">
    <source>
        <dbReference type="EMBL" id="CCP24159.1"/>
    </source>
</evidence>
<organism evidence="1 2">
    <name type="scientific">Mycoplasmopsis cynos (strain C142)</name>
    <name type="common">Mycoplasma cynos</name>
    <dbReference type="NCBI Taxonomy" id="1246955"/>
    <lineage>
        <taxon>Bacteria</taxon>
        <taxon>Bacillati</taxon>
        <taxon>Mycoplasmatota</taxon>
        <taxon>Mycoplasmoidales</taxon>
        <taxon>Metamycoplasmataceae</taxon>
        <taxon>Mycoplasmopsis</taxon>
    </lineage>
</organism>
<name>L0RUP3_MYCC1</name>
<keyword evidence="2" id="KW-1185">Reference proteome</keyword>
<dbReference type="Proteomes" id="UP000010466">
    <property type="component" value="Chromosome"/>
</dbReference>
<accession>L0RUP3</accession>
<proteinExistence type="predicted"/>
<sequence>MINMLSKRRMYNLDMDIQSKTGKSSKKVKIQEEKKKIKPNFSWIKSLNDDKK</sequence>
<gene>
    <name evidence="1" type="primary">MCYN0427</name>
    <name evidence="1" type="ordered locus">MCYN_0427</name>
</gene>
<dbReference type="AlphaFoldDB" id="L0RUP3"/>
<dbReference type="KEGG" id="mcy:MCYN_0427"/>
<dbReference type="STRING" id="1246955.MCYN_0427"/>
<dbReference type="PATRIC" id="fig|1246955.3.peg.387"/>
<dbReference type="EMBL" id="HF559394">
    <property type="protein sequence ID" value="CCP24159.1"/>
    <property type="molecule type" value="Genomic_DNA"/>
</dbReference>
<reference evidence="2" key="1">
    <citation type="journal article" date="2013" name="Genome Announc.">
        <title>Complete genome sequence of Mycoplasma cynos strain C142.</title>
        <authorList>
            <person name="Walker C.A."/>
            <person name="Mannering S.A."/>
            <person name="Shields S."/>
            <person name="Blake D.P."/>
            <person name="Brownlie J."/>
        </authorList>
    </citation>
    <scope>NUCLEOTIDE SEQUENCE [LARGE SCALE GENOMIC DNA]</scope>
    <source>
        <strain evidence="2">C142</strain>
    </source>
</reference>
<protein>
    <submittedName>
        <fullName evidence="1">Uncharacterized protein</fullName>
    </submittedName>
</protein>
<evidence type="ECO:0000313" key="2">
    <source>
        <dbReference type="Proteomes" id="UP000010466"/>
    </source>
</evidence>
<dbReference type="HOGENOM" id="CLU_3082007_0_0_14"/>